<evidence type="ECO:0000256" key="3">
    <source>
        <dbReference type="ARBA" id="ARBA00022525"/>
    </source>
</evidence>
<comment type="caution">
    <text evidence="7">The sequence shown here is derived from an EMBL/GenBank/DDBJ whole genome shotgun (WGS) entry which is preliminary data.</text>
</comment>
<feature type="signal peptide" evidence="5">
    <location>
        <begin position="1"/>
        <end position="26"/>
    </location>
</feature>
<comment type="subcellular location">
    <subcellularLocation>
        <location evidence="1">Secreted</location>
    </subcellularLocation>
</comment>
<evidence type="ECO:0000256" key="5">
    <source>
        <dbReference type="SAM" id="SignalP"/>
    </source>
</evidence>
<reference evidence="7 8" key="1">
    <citation type="journal article" date="2018" name="Gigascience">
        <title>Genomes of trombidid mites reveal novel predicted allergens and laterally-transferred genes associated with secondary metabolism.</title>
        <authorList>
            <person name="Dong X."/>
            <person name="Chaisiri K."/>
            <person name="Xia D."/>
            <person name="Armstrong S.D."/>
            <person name="Fang Y."/>
            <person name="Donnelly M.J."/>
            <person name="Kadowaki T."/>
            <person name="McGarry J.W."/>
            <person name="Darby A.C."/>
            <person name="Makepeace B.L."/>
        </authorList>
    </citation>
    <scope>NUCLEOTIDE SEQUENCE [LARGE SCALE GENOMIC DNA]</scope>
    <source>
        <strain evidence="7">UoL-WK</strain>
    </source>
</reference>
<dbReference type="GO" id="GO:0016298">
    <property type="term" value="F:lipase activity"/>
    <property type="evidence" value="ECO:0007669"/>
    <property type="project" value="InterPro"/>
</dbReference>
<keyword evidence="3" id="KW-0964">Secreted</keyword>
<evidence type="ECO:0000259" key="6">
    <source>
        <dbReference type="Pfam" id="PF00151"/>
    </source>
</evidence>
<proteinExistence type="inferred from homology"/>
<dbReference type="PANTHER" id="PTHR11610">
    <property type="entry name" value="LIPASE"/>
    <property type="match status" value="1"/>
</dbReference>
<gene>
    <name evidence="7" type="ORF">B4U79_17240</name>
</gene>
<feature type="domain" description="Lipase" evidence="6">
    <location>
        <begin position="80"/>
        <end position="288"/>
    </location>
</feature>
<keyword evidence="8" id="KW-1185">Reference proteome</keyword>
<feature type="chain" id="PRO_5018647382" evidence="5">
    <location>
        <begin position="27"/>
        <end position="298"/>
    </location>
</feature>
<keyword evidence="5" id="KW-0732">Signal</keyword>
<organism evidence="7 8">
    <name type="scientific">Dinothrombium tinctorium</name>
    <dbReference type="NCBI Taxonomy" id="1965070"/>
    <lineage>
        <taxon>Eukaryota</taxon>
        <taxon>Metazoa</taxon>
        <taxon>Ecdysozoa</taxon>
        <taxon>Arthropoda</taxon>
        <taxon>Chelicerata</taxon>
        <taxon>Arachnida</taxon>
        <taxon>Acari</taxon>
        <taxon>Acariformes</taxon>
        <taxon>Trombidiformes</taxon>
        <taxon>Prostigmata</taxon>
        <taxon>Anystina</taxon>
        <taxon>Parasitengona</taxon>
        <taxon>Trombidioidea</taxon>
        <taxon>Trombidiidae</taxon>
        <taxon>Dinothrombium</taxon>
    </lineage>
</organism>
<sequence>MKFKMIHFSLITFYLLIAGENNKCDAGNVFVDGIGCLPNVCGCDEKDIGRINNIYAKTYSMIAGLKKFSFGFWNDRKNCTSPKLVETVFLFYNNASETNRKLGFQLNHTLEGLEDAPFNKDGITVFMSHGYLDLKPREFYDEMRDLYLNKFENVNFILVDYSDGSMGDYWEAVANIQTVAYQTAFLVEKLMKTRGLNVSTVRMMAGSLGGQMFGLTGRAIQELTGVKAAEILVFDPASPCFEFEDHSLHINSSDASSVILVHSNMGNFGTTRLSGTVDFCPNGGRDQPYDCEHWTCKL</sequence>
<dbReference type="OrthoDB" id="199913at2759"/>
<dbReference type="InterPro" id="IPR029058">
    <property type="entry name" value="AB_hydrolase_fold"/>
</dbReference>
<comment type="similarity">
    <text evidence="2 4">Belongs to the AB hydrolase superfamily. Lipase family.</text>
</comment>
<dbReference type="Proteomes" id="UP000285301">
    <property type="component" value="Unassembled WGS sequence"/>
</dbReference>
<dbReference type="GO" id="GO:0005615">
    <property type="term" value="C:extracellular space"/>
    <property type="evidence" value="ECO:0007669"/>
    <property type="project" value="TreeGrafter"/>
</dbReference>
<dbReference type="AlphaFoldDB" id="A0A3S3QWJ2"/>
<evidence type="ECO:0000256" key="4">
    <source>
        <dbReference type="RuleBase" id="RU004262"/>
    </source>
</evidence>
<evidence type="ECO:0000313" key="7">
    <source>
        <dbReference type="EMBL" id="RWS15131.1"/>
    </source>
</evidence>
<evidence type="ECO:0000256" key="1">
    <source>
        <dbReference type="ARBA" id="ARBA00004613"/>
    </source>
</evidence>
<protein>
    <submittedName>
        <fullName evidence="7">Pancreatic lipase-related protein 2-like protein</fullName>
    </submittedName>
</protein>
<dbReference type="EMBL" id="NCKU01000537">
    <property type="protein sequence ID" value="RWS15131.1"/>
    <property type="molecule type" value="Genomic_DNA"/>
</dbReference>
<dbReference type="SUPFAM" id="SSF53474">
    <property type="entry name" value="alpha/beta-Hydrolases"/>
    <property type="match status" value="1"/>
</dbReference>
<dbReference type="PANTHER" id="PTHR11610:SF173">
    <property type="entry name" value="LIPASE DOMAIN-CONTAINING PROTEIN-RELATED"/>
    <property type="match status" value="1"/>
</dbReference>
<accession>A0A3S3QWJ2</accession>
<dbReference type="Pfam" id="PF00151">
    <property type="entry name" value="Lipase"/>
    <property type="match status" value="1"/>
</dbReference>
<dbReference type="InterPro" id="IPR013818">
    <property type="entry name" value="Lipase"/>
</dbReference>
<dbReference type="GO" id="GO:0016042">
    <property type="term" value="P:lipid catabolic process"/>
    <property type="evidence" value="ECO:0007669"/>
    <property type="project" value="TreeGrafter"/>
</dbReference>
<name>A0A3S3QWJ2_9ACAR</name>
<dbReference type="Gene3D" id="3.40.50.1820">
    <property type="entry name" value="alpha/beta hydrolase"/>
    <property type="match status" value="1"/>
</dbReference>
<evidence type="ECO:0000313" key="8">
    <source>
        <dbReference type="Proteomes" id="UP000285301"/>
    </source>
</evidence>
<dbReference type="InterPro" id="IPR000734">
    <property type="entry name" value="TAG_lipase"/>
</dbReference>
<evidence type="ECO:0000256" key="2">
    <source>
        <dbReference type="ARBA" id="ARBA00010701"/>
    </source>
</evidence>